<sequence length="694" mass="77865">MPYELKPPAWSLLQNIVPNSFSNGLSPHIVVIFSILLRLEGYAELLVTFDRQRAKRLLRLAMGVSTSEHRSFARFTTVHQKIAPKSNACDFMKISRADADFLALLPLIVLEMLFNSHPSNTSRGKSIRDSALTYGVLDVLLVCLAHYGHQKVESFSARSEKLPPVPYAVVLTERLLQASVHTEGANVESTSMNQLPYEDRFIVDYSAASSGTSYPQSQNFWAKGTGFGSGTTQQQWNVDLHVLRRKFDENTVTLLLKVNISYPFRHKLDRIHLKYIFFIDHALFVILFHIQVLMEFVNPFPRPPKNSLVHSNQAIDVQETEDKPSLSRINDEPEVGFEINGSSGWVADGVIVDLLSHSDIFNDIFLVLDISRHVEVYQAVVDLVGALAVAPVIVDNANSNILSALLSKSGCNLSLHSMLKQLQACISTYLNRLSSGKNLKQTKLTDVDENCNNDNSVLKCSEEKLIALATTAQSTCDLISQKLVDDSKEVDGAENKITTIEEQYIKIMRSIQFDTVPFFAEDHLVPYHYHSSLQTVSVDNALNLRTRRLAQEFVTLSNSLPLSSSSCVFVRSAEERLDVVKVLITGPADTPYMNGCFEFDVWFPCDYPNSPVHINLETTGNNTVRFNPNLYNDGKVCLSVLNTWHGRPEERWNPETSNLLQVIVSIQSLILVSDPYFNEPGYERSRCTQTGQQA</sequence>
<reference evidence="4 6" key="2">
    <citation type="submission" date="2018-11" db="EMBL/GenBank/DDBJ databases">
        <authorList>
            <consortium name="Pathogen Informatics"/>
        </authorList>
    </citation>
    <scope>NUCLEOTIDE SEQUENCE [LARGE SCALE GENOMIC DNA]</scope>
</reference>
<evidence type="ECO:0000256" key="1">
    <source>
        <dbReference type="ARBA" id="ARBA00022679"/>
    </source>
</evidence>
<evidence type="ECO:0000259" key="3">
    <source>
        <dbReference type="PROSITE" id="PS50127"/>
    </source>
</evidence>
<evidence type="ECO:0000256" key="2">
    <source>
        <dbReference type="ARBA" id="ARBA00022786"/>
    </source>
</evidence>
<accession>A0A0N4U8P5</accession>
<gene>
    <name evidence="4" type="ORF">DME_LOCUS296</name>
</gene>
<dbReference type="GO" id="GO:0016740">
    <property type="term" value="F:transferase activity"/>
    <property type="evidence" value="ECO:0007669"/>
    <property type="project" value="UniProtKB-KW"/>
</dbReference>
<organism evidence="5 7">
    <name type="scientific">Dracunculus medinensis</name>
    <name type="common">Guinea worm</name>
    <dbReference type="NCBI Taxonomy" id="318479"/>
    <lineage>
        <taxon>Eukaryota</taxon>
        <taxon>Metazoa</taxon>
        <taxon>Ecdysozoa</taxon>
        <taxon>Nematoda</taxon>
        <taxon>Chromadorea</taxon>
        <taxon>Rhabditida</taxon>
        <taxon>Spirurina</taxon>
        <taxon>Dracunculoidea</taxon>
        <taxon>Dracunculidae</taxon>
        <taxon>Dracunculus</taxon>
    </lineage>
</organism>
<dbReference type="SUPFAM" id="SSF54495">
    <property type="entry name" value="UBC-like"/>
    <property type="match status" value="1"/>
</dbReference>
<evidence type="ECO:0000313" key="4">
    <source>
        <dbReference type="EMBL" id="VDN50323.1"/>
    </source>
</evidence>
<dbReference type="Pfam" id="PF00179">
    <property type="entry name" value="UQ_con"/>
    <property type="match status" value="1"/>
</dbReference>
<dbReference type="OrthoDB" id="47801at2759"/>
<dbReference type="WBParaSite" id="DME_0000343001-mRNA-1">
    <property type="protein sequence ID" value="DME_0000343001-mRNA-1"/>
    <property type="gene ID" value="DME_0000343001"/>
</dbReference>
<keyword evidence="2" id="KW-0833">Ubl conjugation pathway</keyword>
<evidence type="ECO:0000313" key="5">
    <source>
        <dbReference type="Proteomes" id="UP000038040"/>
    </source>
</evidence>
<dbReference type="GO" id="GO:0043066">
    <property type="term" value="P:negative regulation of apoptotic process"/>
    <property type="evidence" value="ECO:0007669"/>
    <property type="project" value="TreeGrafter"/>
</dbReference>
<keyword evidence="1" id="KW-0808">Transferase</keyword>
<evidence type="ECO:0000313" key="7">
    <source>
        <dbReference type="WBParaSite" id="DME_0000343001-mRNA-1"/>
    </source>
</evidence>
<evidence type="ECO:0000313" key="6">
    <source>
        <dbReference type="Proteomes" id="UP000274756"/>
    </source>
</evidence>
<dbReference type="SMART" id="SM00212">
    <property type="entry name" value="UBCc"/>
    <property type="match status" value="1"/>
</dbReference>
<protein>
    <submittedName>
        <fullName evidence="7">UBIQUITIN_CONJUGAT_2 domain-containing protein</fullName>
    </submittedName>
</protein>
<dbReference type="GO" id="GO:0004869">
    <property type="term" value="F:cysteine-type endopeptidase inhibitor activity"/>
    <property type="evidence" value="ECO:0007669"/>
    <property type="project" value="TreeGrafter"/>
</dbReference>
<dbReference type="AlphaFoldDB" id="A0A0N4U8P5"/>
<dbReference type="EMBL" id="UYYG01000002">
    <property type="protein sequence ID" value="VDN50323.1"/>
    <property type="molecule type" value="Genomic_DNA"/>
</dbReference>
<dbReference type="GO" id="GO:0005634">
    <property type="term" value="C:nucleus"/>
    <property type="evidence" value="ECO:0007669"/>
    <property type="project" value="TreeGrafter"/>
</dbReference>
<dbReference type="InterPro" id="IPR000608">
    <property type="entry name" value="UBC"/>
</dbReference>
<dbReference type="CDD" id="cd23810">
    <property type="entry name" value="UBCc_BIRC6"/>
    <property type="match status" value="1"/>
</dbReference>
<dbReference type="Proteomes" id="UP000038040">
    <property type="component" value="Unplaced"/>
</dbReference>
<dbReference type="PANTHER" id="PTHR46116">
    <property type="entry name" value="(E3-INDEPENDENT) E2 UBIQUITIN-CONJUGATING ENZYME"/>
    <property type="match status" value="1"/>
</dbReference>
<dbReference type="Gene3D" id="3.10.110.10">
    <property type="entry name" value="Ubiquitin Conjugating Enzyme"/>
    <property type="match status" value="1"/>
</dbReference>
<feature type="domain" description="UBC core" evidence="3">
    <location>
        <begin position="544"/>
        <end position="694"/>
    </location>
</feature>
<dbReference type="PROSITE" id="PS50127">
    <property type="entry name" value="UBC_2"/>
    <property type="match status" value="1"/>
</dbReference>
<name>A0A0N4U8P5_DRAME</name>
<dbReference type="STRING" id="318479.A0A0N4U8P5"/>
<reference evidence="7" key="1">
    <citation type="submission" date="2017-02" db="UniProtKB">
        <authorList>
            <consortium name="WormBaseParasite"/>
        </authorList>
    </citation>
    <scope>IDENTIFICATION</scope>
</reference>
<keyword evidence="6" id="KW-1185">Reference proteome</keyword>
<proteinExistence type="predicted"/>
<dbReference type="InterPro" id="IPR016135">
    <property type="entry name" value="UBQ-conjugating_enzyme/RWD"/>
</dbReference>
<dbReference type="PANTHER" id="PTHR46116:SF39">
    <property type="entry name" value="BACULOVIRAL IAP REPEAT-CONTAINING PROTEIN 6"/>
    <property type="match status" value="1"/>
</dbReference>
<dbReference type="Proteomes" id="UP000274756">
    <property type="component" value="Unassembled WGS sequence"/>
</dbReference>